<protein>
    <recommendedName>
        <fullName evidence="3">Glycosyl transferase CAP10 domain-containing protein</fullName>
    </recommendedName>
</protein>
<dbReference type="EMBL" id="CP002959">
    <property type="protein sequence ID" value="AFM10976.1"/>
    <property type="molecule type" value="Genomic_DNA"/>
</dbReference>
<evidence type="ECO:0000313" key="2">
    <source>
        <dbReference type="Proteomes" id="UP000006048"/>
    </source>
</evidence>
<dbReference type="STRING" id="869212.Turpa_0316"/>
<dbReference type="AlphaFoldDB" id="I4B119"/>
<name>I4B119_TURPD</name>
<dbReference type="KEGG" id="tpx:Turpa_0316"/>
<dbReference type="OrthoDB" id="7178894at2"/>
<dbReference type="HOGENOM" id="CLU_650427_0_0_12"/>
<evidence type="ECO:0000313" key="1">
    <source>
        <dbReference type="EMBL" id="AFM10976.1"/>
    </source>
</evidence>
<proteinExistence type="predicted"/>
<accession>I4B119</accession>
<evidence type="ECO:0008006" key="3">
    <source>
        <dbReference type="Google" id="ProtNLM"/>
    </source>
</evidence>
<reference evidence="1 2" key="1">
    <citation type="submission" date="2012-06" db="EMBL/GenBank/DDBJ databases">
        <title>The complete chromosome of genome of Turneriella parva DSM 21527.</title>
        <authorList>
            <consortium name="US DOE Joint Genome Institute (JGI-PGF)"/>
            <person name="Lucas S."/>
            <person name="Han J."/>
            <person name="Lapidus A."/>
            <person name="Bruce D."/>
            <person name="Goodwin L."/>
            <person name="Pitluck S."/>
            <person name="Peters L."/>
            <person name="Kyrpides N."/>
            <person name="Mavromatis K."/>
            <person name="Ivanova N."/>
            <person name="Mikhailova N."/>
            <person name="Chertkov O."/>
            <person name="Detter J.C."/>
            <person name="Tapia R."/>
            <person name="Han C."/>
            <person name="Land M."/>
            <person name="Hauser L."/>
            <person name="Markowitz V."/>
            <person name="Cheng J.-F."/>
            <person name="Hugenholtz P."/>
            <person name="Woyke T."/>
            <person name="Wu D."/>
            <person name="Gronow S."/>
            <person name="Wellnitz S."/>
            <person name="Brambilla E."/>
            <person name="Klenk H.-P."/>
            <person name="Eisen J.A."/>
        </authorList>
    </citation>
    <scope>NUCLEOTIDE SEQUENCE [LARGE SCALE GENOMIC DNA]</scope>
    <source>
        <strain evidence="2">ATCC BAA-1111 / DSM 21527 / NCTC 11395 / H</strain>
    </source>
</reference>
<organism evidence="1 2">
    <name type="scientific">Turneriella parva (strain ATCC BAA-1111 / DSM 21527 / NCTC 11395 / H)</name>
    <name type="common">Leptospira parva</name>
    <dbReference type="NCBI Taxonomy" id="869212"/>
    <lineage>
        <taxon>Bacteria</taxon>
        <taxon>Pseudomonadati</taxon>
        <taxon>Spirochaetota</taxon>
        <taxon>Spirochaetia</taxon>
        <taxon>Leptospirales</taxon>
        <taxon>Leptospiraceae</taxon>
        <taxon>Turneriella</taxon>
    </lineage>
</organism>
<dbReference type="Proteomes" id="UP000006048">
    <property type="component" value="Chromosome"/>
</dbReference>
<sequence length="433" mass="49701">MATNVSLILYYQADGKPLRDTIEKHLHCFRQFALVQPVYINLYFPFPTKLVQKLHIQYVIFHTTLLSAIRWSTDDSILVNCLNKLETLKLFNCPKAILPQDEFINNTRINRLISELHISHIFTVAPDPNDWPRIYGELLTKRSIAIATVLTGYIDEHSTAHWQNKARQSNNRPLDFGYRAYRADFNFGLHGLHKTGVGEHVLAISAQLGLKVDISFAPEATFLGKAWFEFLLQCKGTLGCESGVSMLDHDGSIRARVQSYLGCAPNATFTEVEAACFPGLDNSLNLLTISPRHFEAMMTNTTQFLVEGRYNELLRPWRHYIPIKKDYSDVLTQVSLVRDAKMIKDINEKCAHEILNNPQLTYAYFVQFIEKTLQIHSSLKQRVLRLPATRLAGRNQGHWLKLRIKEKLPKLVLLVRLLKNTMLKCRLLGMIKK</sequence>
<gene>
    <name evidence="1" type="ordered locus">Turpa_0316</name>
</gene>
<dbReference type="RefSeq" id="WP_014801496.1">
    <property type="nucleotide sequence ID" value="NC_018020.1"/>
</dbReference>
<keyword evidence="2" id="KW-1185">Reference proteome</keyword>
<dbReference type="PATRIC" id="fig|869212.3.peg.279"/>